<feature type="transmembrane region" description="Helical" evidence="1">
    <location>
        <begin position="119"/>
        <end position="137"/>
    </location>
</feature>
<keyword evidence="1" id="KW-1133">Transmembrane helix</keyword>
<evidence type="ECO:0000256" key="1">
    <source>
        <dbReference type="SAM" id="Phobius"/>
    </source>
</evidence>
<organism evidence="2 4">
    <name type="scientific">Plasmodiophora brassicae</name>
    <name type="common">Clubroot disease agent</name>
    <dbReference type="NCBI Taxonomy" id="37360"/>
    <lineage>
        <taxon>Eukaryota</taxon>
        <taxon>Sar</taxon>
        <taxon>Rhizaria</taxon>
        <taxon>Endomyxa</taxon>
        <taxon>Phytomyxea</taxon>
        <taxon>Plasmodiophorida</taxon>
        <taxon>Plasmodiophoridae</taxon>
        <taxon>Plasmodiophora</taxon>
    </lineage>
</organism>
<accession>A0A0G4J2Z3</accession>
<evidence type="ECO:0000313" key="2">
    <source>
        <dbReference type="EMBL" id="CEP02023.1"/>
    </source>
</evidence>
<evidence type="ECO:0000313" key="3">
    <source>
        <dbReference type="EMBL" id="SPQ98876.1"/>
    </source>
</evidence>
<reference evidence="2 4" key="1">
    <citation type="submission" date="2015-02" db="EMBL/GenBank/DDBJ databases">
        <authorList>
            <person name="Chooi Y.-H."/>
        </authorList>
    </citation>
    <scope>NUCLEOTIDE SEQUENCE [LARGE SCALE GENOMIC DNA]</scope>
    <source>
        <strain evidence="2">E3</strain>
    </source>
</reference>
<geneLocation type="mitochondrion" evidence="3"/>
<dbReference type="Proteomes" id="UP000039324">
    <property type="component" value="Unassembled WGS sequence"/>
</dbReference>
<name>A0A0G4J2Z3_PLABS</name>
<dbReference type="AlphaFoldDB" id="A0A0G4J2Z3"/>
<dbReference type="EMBL" id="OVEO01000010">
    <property type="protein sequence ID" value="SPQ98876.1"/>
    <property type="molecule type" value="Genomic_DNA"/>
</dbReference>
<evidence type="ECO:0000313" key="5">
    <source>
        <dbReference type="Proteomes" id="UP000290189"/>
    </source>
</evidence>
<evidence type="ECO:0000313" key="4">
    <source>
        <dbReference type="Proteomes" id="UP000039324"/>
    </source>
</evidence>
<keyword evidence="1" id="KW-0812">Transmembrane</keyword>
<keyword evidence="4" id="KW-1185">Reference proteome</keyword>
<reference evidence="3 5" key="2">
    <citation type="submission" date="2018-03" db="EMBL/GenBank/DDBJ databases">
        <authorList>
            <person name="Fogelqvist J."/>
        </authorList>
    </citation>
    <scope>NUCLEOTIDE SEQUENCE [LARGE SCALE GENOMIC DNA]</scope>
</reference>
<dbReference type="EMBL" id="CDSF01000122">
    <property type="protein sequence ID" value="CEP02023.1"/>
    <property type="molecule type" value="Genomic_DNA"/>
</dbReference>
<dbReference type="Proteomes" id="UP000290189">
    <property type="component" value="Unassembled WGS sequence"/>
</dbReference>
<protein>
    <submittedName>
        <fullName evidence="2">Uncharacterized protein</fullName>
    </submittedName>
</protein>
<keyword evidence="3" id="KW-0496">Mitochondrion</keyword>
<keyword evidence="1" id="KW-0472">Membrane</keyword>
<sequence>MLVDTSRIASCGILESVPAVTFYVLPPADPTQAAARAVAVAFQQNMQLANSTLRSIPLLAYAPPPPINVTVVDVTLSRCSDGTYVVVDSGICPPSPPARGGATPATPQASALSLETMELIAGVSVSVFCVLLITLCVRCINLKLAGREGGNGNELLPHQVGVGTTQETYPATFNENVNAFALPHRSVSTNATVDLGTLRTLDGEQDSTRRLQAFALPPRVGDTLGTIDLSDEKDNNEVIYSDRHRRETAAT</sequence>
<gene>
    <name evidence="2" type="ORF">PBRA_002288</name>
    <name evidence="3" type="ORF">PLBR_LOCUS6091</name>
</gene>
<proteinExistence type="predicted"/>